<keyword evidence="1 3" id="KW-0456">Lyase</keyword>
<dbReference type="InterPro" id="IPR013341">
    <property type="entry name" value="Mandelate_racemase_N_dom"/>
</dbReference>
<evidence type="ECO:0000259" key="2">
    <source>
        <dbReference type="SMART" id="SM00922"/>
    </source>
</evidence>
<dbReference type="PANTHER" id="PTHR48080">
    <property type="entry name" value="D-GALACTONATE DEHYDRATASE-RELATED"/>
    <property type="match status" value="1"/>
</dbReference>
<dbReference type="SMART" id="SM00922">
    <property type="entry name" value="MR_MLE"/>
    <property type="match status" value="1"/>
</dbReference>
<dbReference type="CDD" id="cd03316">
    <property type="entry name" value="MR_like"/>
    <property type="match status" value="1"/>
</dbReference>
<dbReference type="RefSeq" id="WP_171089467.1">
    <property type="nucleotide sequence ID" value="NZ_CP053069.1"/>
</dbReference>
<protein>
    <submittedName>
        <fullName evidence="3">D-galactonate dehydratase</fullName>
        <ecNumber evidence="3">4.2.1.6</ecNumber>
    </submittedName>
</protein>
<evidence type="ECO:0000256" key="1">
    <source>
        <dbReference type="ARBA" id="ARBA00023239"/>
    </source>
</evidence>
<dbReference type="SFLD" id="SFLDS00001">
    <property type="entry name" value="Enolase"/>
    <property type="match status" value="1"/>
</dbReference>
<reference evidence="3 4" key="1">
    <citation type="submission" date="2020-04" db="EMBL/GenBank/DDBJ databases">
        <title>Usitatibacter rugosus gen. nov., sp. nov. and Usitatibacter palustris sp. nov., novel members of Usitatibacteraceae fam. nov. within the order Nitrosomonadales isolated from soil.</title>
        <authorList>
            <person name="Huber K.J."/>
            <person name="Neumann-Schaal M."/>
            <person name="Geppert A."/>
            <person name="Luckner M."/>
            <person name="Wanner G."/>
            <person name="Overmann J."/>
        </authorList>
    </citation>
    <scope>NUCLEOTIDE SEQUENCE [LARGE SCALE GENOMIC DNA]</scope>
    <source>
        <strain evidence="3 4">0125_3</strain>
    </source>
</reference>
<dbReference type="Gene3D" id="3.30.390.10">
    <property type="entry name" value="Enolase-like, N-terminal domain"/>
    <property type="match status" value="1"/>
</dbReference>
<proteinExistence type="predicted"/>
<dbReference type="InterPro" id="IPR029017">
    <property type="entry name" value="Enolase-like_N"/>
</dbReference>
<dbReference type="InterPro" id="IPR036849">
    <property type="entry name" value="Enolase-like_C_sf"/>
</dbReference>
<dbReference type="Pfam" id="PF13378">
    <property type="entry name" value="MR_MLE_C"/>
    <property type="match status" value="1"/>
</dbReference>
<evidence type="ECO:0000313" key="4">
    <source>
        <dbReference type="Proteomes" id="UP000501534"/>
    </source>
</evidence>
<feature type="domain" description="Mandelate racemase/muconate lactonizing enzyme C-terminal" evidence="2">
    <location>
        <begin position="100"/>
        <end position="205"/>
    </location>
</feature>
<evidence type="ECO:0000313" key="3">
    <source>
        <dbReference type="EMBL" id="QJR09612.1"/>
    </source>
</evidence>
<accession>A0A6M4GR63</accession>
<dbReference type="Gene3D" id="3.20.20.120">
    <property type="entry name" value="Enolase-like C-terminal domain"/>
    <property type="match status" value="1"/>
</dbReference>
<sequence length="356" mass="39340">MGRCHHRLSTQPVTAAVREIKRLCVGQDALAIEALYDRVHKALYLTANGILLSALGGITTACWDILGKSSKLPLYQLLGGRVHEKLRAYANGWYTGGRTPEAFADGAAAVVERGYTALKFDPFGANYRFMSNRERSLSLDLVEAVRDRVGEDVDLIIEAHDRFTVPEAIRLAGELQPYSPLGLEAAVWSEDIDALRQVAASSPIRIMAGERFCTPRQFDDLCAGGLFDIVQPEYVELGGISRLRDVAGIADAHGASLAPHNARCPISTAVNVHFMTATRNAYIQETFDDFHVPWARDLFVGVPEVKDGYFTVSDRPGLGIEVNEALFEKHPYSEHFFMNLFAEGWEKRNAKPSGEK</sequence>
<organism evidence="3 4">
    <name type="scientific">Usitatibacter rugosus</name>
    <dbReference type="NCBI Taxonomy" id="2732067"/>
    <lineage>
        <taxon>Bacteria</taxon>
        <taxon>Pseudomonadati</taxon>
        <taxon>Pseudomonadota</taxon>
        <taxon>Betaproteobacteria</taxon>
        <taxon>Nitrosomonadales</taxon>
        <taxon>Usitatibacteraceae</taxon>
        <taxon>Usitatibacter</taxon>
    </lineage>
</organism>
<dbReference type="InterPro" id="IPR029065">
    <property type="entry name" value="Enolase_C-like"/>
</dbReference>
<dbReference type="InterPro" id="IPR034593">
    <property type="entry name" value="DgoD-like"/>
</dbReference>
<dbReference type="SUPFAM" id="SSF51604">
    <property type="entry name" value="Enolase C-terminal domain-like"/>
    <property type="match status" value="1"/>
</dbReference>
<dbReference type="AlphaFoldDB" id="A0A6M4GR63"/>
<dbReference type="Proteomes" id="UP000501534">
    <property type="component" value="Chromosome"/>
</dbReference>
<dbReference type="KEGG" id="uru:DSM104443_00661"/>
<dbReference type="EMBL" id="CP053069">
    <property type="protein sequence ID" value="QJR09612.1"/>
    <property type="molecule type" value="Genomic_DNA"/>
</dbReference>
<keyword evidence="4" id="KW-1185">Reference proteome</keyword>
<dbReference type="GO" id="GO:0008869">
    <property type="term" value="F:galactonate dehydratase activity"/>
    <property type="evidence" value="ECO:0007669"/>
    <property type="project" value="UniProtKB-EC"/>
</dbReference>
<gene>
    <name evidence="3" type="primary">dgoD</name>
    <name evidence="3" type="ORF">DSM104443_00661</name>
</gene>
<dbReference type="Pfam" id="PF02746">
    <property type="entry name" value="MR_MLE_N"/>
    <property type="match status" value="1"/>
</dbReference>
<dbReference type="EC" id="4.2.1.6" evidence="3"/>
<dbReference type="PANTHER" id="PTHR48080:SF2">
    <property type="entry name" value="D-GALACTONATE DEHYDRATASE"/>
    <property type="match status" value="1"/>
</dbReference>
<dbReference type="SUPFAM" id="SSF54826">
    <property type="entry name" value="Enolase N-terminal domain-like"/>
    <property type="match status" value="1"/>
</dbReference>
<name>A0A6M4GR63_9PROT</name>
<dbReference type="InterPro" id="IPR013342">
    <property type="entry name" value="Mandelate_racemase_C"/>
</dbReference>